<dbReference type="AlphaFoldDB" id="A0A318PN89"/>
<reference evidence="1 2" key="1">
    <citation type="submission" date="2017-07" db="EMBL/GenBank/DDBJ databases">
        <title>A draft genome sequence of Komagataeibacter xylinus LMG 1515.</title>
        <authorList>
            <person name="Skraban J."/>
            <person name="Cleenwerck I."/>
            <person name="Vandamme P."/>
            <person name="Trcek J."/>
        </authorList>
    </citation>
    <scope>NUCLEOTIDE SEQUENCE [LARGE SCALE GENOMIC DNA]</scope>
    <source>
        <strain evidence="1 2">LMG 1515</strain>
    </source>
</reference>
<proteinExistence type="predicted"/>
<keyword evidence="2" id="KW-1185">Reference proteome</keyword>
<evidence type="ECO:0000313" key="2">
    <source>
        <dbReference type="Proteomes" id="UP000248257"/>
    </source>
</evidence>
<evidence type="ECO:0000313" key="1">
    <source>
        <dbReference type="EMBL" id="PYD57036.1"/>
    </source>
</evidence>
<dbReference type="Proteomes" id="UP000248257">
    <property type="component" value="Unassembled WGS sequence"/>
</dbReference>
<dbReference type="RefSeq" id="WP_061273676.1">
    <property type="nucleotide sequence ID" value="NZ_CBCRXN010000011.1"/>
</dbReference>
<name>A0A318PN89_KOMXY</name>
<gene>
    <name evidence="1" type="ORF">CFR75_08120</name>
</gene>
<dbReference type="EMBL" id="NKUC01000013">
    <property type="protein sequence ID" value="PYD57036.1"/>
    <property type="molecule type" value="Genomic_DNA"/>
</dbReference>
<protein>
    <submittedName>
        <fullName evidence="1">Uncharacterized protein</fullName>
    </submittedName>
</protein>
<sequence length="122" mass="13059">MSDQATVDSHVIDAVATALEGDGATPALTPAARAQARAFMQRLEQQGLNVTPAGGESALRLISDGFIDLFSNEDRKLKYGSLLVLFAVLVVLYVQPLVILFGLLLSGVIFFIQALRRDNAAN</sequence>
<comment type="caution">
    <text evidence="1">The sequence shown here is derived from an EMBL/GenBank/DDBJ whole genome shotgun (WGS) entry which is preliminary data.</text>
</comment>
<dbReference type="OrthoDB" id="7274785at2"/>
<accession>A0A318PN89</accession>
<organism evidence="1 2">
    <name type="scientific">Komagataeibacter xylinus</name>
    <name type="common">Gluconacetobacter xylinus</name>
    <dbReference type="NCBI Taxonomy" id="28448"/>
    <lineage>
        <taxon>Bacteria</taxon>
        <taxon>Pseudomonadati</taxon>
        <taxon>Pseudomonadota</taxon>
        <taxon>Alphaproteobacteria</taxon>
        <taxon>Acetobacterales</taxon>
        <taxon>Acetobacteraceae</taxon>
        <taxon>Komagataeibacter</taxon>
    </lineage>
</organism>